<name>A0A1Z4C2T9_9GAMM</name>
<dbReference type="AlphaFoldDB" id="A0A1Z4C2T9"/>
<sequence>MKTTVAKKPSHAKQKTDAFIEQAGSNLTEGEVKKAKVKKSQVPLVISPQLLKELDEYLEASSIGLSRSNFICQAIKEKLDREEKI</sequence>
<reference evidence="1 2" key="1">
    <citation type="submission" date="2017-06" db="EMBL/GenBank/DDBJ databases">
        <title>Genome Sequencing of the methanotroph Methylovulum psychrotolerants str. HV10-M2 isolated from a high-altitude environment.</title>
        <authorList>
            <person name="Mateos-Rivera A."/>
        </authorList>
    </citation>
    <scope>NUCLEOTIDE SEQUENCE [LARGE SCALE GENOMIC DNA]</scope>
    <source>
        <strain evidence="1 2">HV10_M2</strain>
    </source>
</reference>
<keyword evidence="2" id="KW-1185">Reference proteome</keyword>
<dbReference type="KEGG" id="mpsy:CEK71_18155"/>
<dbReference type="Proteomes" id="UP000197019">
    <property type="component" value="Chromosome"/>
</dbReference>
<evidence type="ECO:0000313" key="1">
    <source>
        <dbReference type="EMBL" id="ASF47834.1"/>
    </source>
</evidence>
<evidence type="ECO:0000313" key="2">
    <source>
        <dbReference type="Proteomes" id="UP000197019"/>
    </source>
</evidence>
<proteinExistence type="predicted"/>
<dbReference type="EMBL" id="CP022129">
    <property type="protein sequence ID" value="ASF47834.1"/>
    <property type="molecule type" value="Genomic_DNA"/>
</dbReference>
<organism evidence="1 2">
    <name type="scientific">Methylovulum psychrotolerans</name>
    <dbReference type="NCBI Taxonomy" id="1704499"/>
    <lineage>
        <taxon>Bacteria</taxon>
        <taxon>Pseudomonadati</taxon>
        <taxon>Pseudomonadota</taxon>
        <taxon>Gammaproteobacteria</taxon>
        <taxon>Methylococcales</taxon>
        <taxon>Methylococcaceae</taxon>
        <taxon>Methylovulum</taxon>
    </lineage>
</organism>
<gene>
    <name evidence="1" type="ORF">CEK71_18155</name>
</gene>
<protein>
    <submittedName>
        <fullName evidence="1">Uncharacterized protein</fullName>
    </submittedName>
</protein>
<dbReference type="RefSeq" id="WP_088620704.1">
    <property type="nucleotide sequence ID" value="NZ_CP022129.1"/>
</dbReference>
<accession>A0A1Z4C2T9</accession>